<dbReference type="GO" id="GO:0003677">
    <property type="term" value="F:DNA binding"/>
    <property type="evidence" value="ECO:0007669"/>
    <property type="project" value="UniProtKB-UniRule"/>
</dbReference>
<dbReference type="CDD" id="cd01189">
    <property type="entry name" value="INT_ICEBs1_C_like"/>
    <property type="match status" value="1"/>
</dbReference>
<evidence type="ECO:0000256" key="5">
    <source>
        <dbReference type="PROSITE-ProRule" id="PRU01248"/>
    </source>
</evidence>
<dbReference type="RefSeq" id="WP_144226669.1">
    <property type="nucleotide sequence ID" value="NZ_CP041676.1"/>
</dbReference>
<dbReference type="SUPFAM" id="SSF56349">
    <property type="entry name" value="DNA breaking-rejoining enzymes"/>
    <property type="match status" value="1"/>
</dbReference>
<evidence type="ECO:0000259" key="7">
    <source>
        <dbReference type="PROSITE" id="PS51900"/>
    </source>
</evidence>
<keyword evidence="2" id="KW-0229">DNA integration</keyword>
<evidence type="ECO:0000256" key="1">
    <source>
        <dbReference type="ARBA" id="ARBA00008857"/>
    </source>
</evidence>
<evidence type="ECO:0000256" key="3">
    <source>
        <dbReference type="ARBA" id="ARBA00023125"/>
    </source>
</evidence>
<dbReference type="Gene3D" id="1.10.443.10">
    <property type="entry name" value="Intergrase catalytic core"/>
    <property type="match status" value="1"/>
</dbReference>
<dbReference type="Pfam" id="PF14659">
    <property type="entry name" value="Phage_int_SAM_3"/>
    <property type="match status" value="1"/>
</dbReference>
<name>A0A517D465_LIMRT</name>
<dbReference type="InterPro" id="IPR044068">
    <property type="entry name" value="CB"/>
</dbReference>
<dbReference type="InterPro" id="IPR002104">
    <property type="entry name" value="Integrase_catalytic"/>
</dbReference>
<dbReference type="PROSITE" id="PS51900">
    <property type="entry name" value="CB"/>
    <property type="match status" value="1"/>
</dbReference>
<gene>
    <name evidence="8" type="ORF">FOD75_03065</name>
</gene>
<sequence>MAQIYKRSGKWSARIQWKDSKGNRHSTSKAGFSTKALATQWGLEKQMALNNGLDISKTVSLIDYYWEWVKTYKEPKITIKTLNRYNNVGKQLEVYFKKTNIKEIKRTHYQKFINQYGSNHAPSSVKKLNSIIRSCVKSAILDDYITKDFTQNVSLTSDNDRSLNVEYPNIKEIKQILNQTINGITNRRYTSRYMIVTAIYTGMRKEEIQALTWNDIDFIHHTINIDKAWKETKDKNETEEHFKAHRFKPTKNKSSVRKIKVNQELLQLLRRLRVNAPSNLVFMDQFGTIPTSGPLNEKLHEVMSELHIKKENFHFHSLRHSHVALLLANDIDLYAISKRLGHNNISTTTDTYAYLIDEYKDKTDDQIIHALSHIGV</sequence>
<dbReference type="GO" id="GO:0015074">
    <property type="term" value="P:DNA integration"/>
    <property type="evidence" value="ECO:0007669"/>
    <property type="project" value="UniProtKB-KW"/>
</dbReference>
<evidence type="ECO:0000259" key="6">
    <source>
        <dbReference type="PROSITE" id="PS51898"/>
    </source>
</evidence>
<proteinExistence type="inferred from homology"/>
<dbReference type="Proteomes" id="UP000316394">
    <property type="component" value="Chromosome"/>
</dbReference>
<dbReference type="EMBL" id="CP041676">
    <property type="protein sequence ID" value="QDR72140.1"/>
    <property type="molecule type" value="Genomic_DNA"/>
</dbReference>
<dbReference type="PANTHER" id="PTHR30349">
    <property type="entry name" value="PHAGE INTEGRASE-RELATED"/>
    <property type="match status" value="1"/>
</dbReference>
<dbReference type="Pfam" id="PF00589">
    <property type="entry name" value="Phage_integrase"/>
    <property type="match status" value="1"/>
</dbReference>
<protein>
    <submittedName>
        <fullName evidence="8">Site-specific integrase</fullName>
    </submittedName>
</protein>
<comment type="similarity">
    <text evidence="1">Belongs to the 'phage' integrase family.</text>
</comment>
<evidence type="ECO:0000313" key="8">
    <source>
        <dbReference type="EMBL" id="QDR72140.1"/>
    </source>
</evidence>
<dbReference type="Gene3D" id="1.10.150.130">
    <property type="match status" value="1"/>
</dbReference>
<dbReference type="AlphaFoldDB" id="A0A517D465"/>
<feature type="domain" description="Tyr recombinase" evidence="6">
    <location>
        <begin position="158"/>
        <end position="365"/>
    </location>
</feature>
<evidence type="ECO:0000256" key="2">
    <source>
        <dbReference type="ARBA" id="ARBA00022908"/>
    </source>
</evidence>
<dbReference type="GO" id="GO:0006310">
    <property type="term" value="P:DNA recombination"/>
    <property type="evidence" value="ECO:0007669"/>
    <property type="project" value="UniProtKB-KW"/>
</dbReference>
<feature type="domain" description="Core-binding (CB)" evidence="7">
    <location>
        <begin position="56"/>
        <end position="140"/>
    </location>
</feature>
<dbReference type="PROSITE" id="PS51898">
    <property type="entry name" value="TYR_RECOMBINASE"/>
    <property type="match status" value="1"/>
</dbReference>
<evidence type="ECO:0000256" key="4">
    <source>
        <dbReference type="ARBA" id="ARBA00023172"/>
    </source>
</evidence>
<keyword evidence="3 5" id="KW-0238">DNA-binding</keyword>
<reference evidence="8 9" key="1">
    <citation type="submission" date="2019-07" db="EMBL/GenBank/DDBJ databases">
        <title>Gastrointestinal microbiota of Peromyscus leucopus, the white-footed mouse.</title>
        <authorList>
            <person name="Milovic A."/>
            <person name="Bassam K."/>
            <person name="Barbour A.G."/>
        </authorList>
    </citation>
    <scope>NUCLEOTIDE SEQUENCE [LARGE SCALE GENOMIC DNA]</scope>
    <source>
        <strain evidence="8 9">LL7</strain>
    </source>
</reference>
<organism evidence="8 9">
    <name type="scientific">Limosilactobacillus reuteri</name>
    <name type="common">Lactobacillus reuteri</name>
    <dbReference type="NCBI Taxonomy" id="1598"/>
    <lineage>
        <taxon>Bacteria</taxon>
        <taxon>Bacillati</taxon>
        <taxon>Bacillota</taxon>
        <taxon>Bacilli</taxon>
        <taxon>Lactobacillales</taxon>
        <taxon>Lactobacillaceae</taxon>
        <taxon>Limosilactobacillus</taxon>
    </lineage>
</organism>
<dbReference type="InterPro" id="IPR050090">
    <property type="entry name" value="Tyrosine_recombinase_XerCD"/>
</dbReference>
<evidence type="ECO:0000313" key="9">
    <source>
        <dbReference type="Proteomes" id="UP000316394"/>
    </source>
</evidence>
<keyword evidence="4" id="KW-0233">DNA recombination</keyword>
<dbReference type="InterPro" id="IPR011010">
    <property type="entry name" value="DNA_brk_join_enz"/>
</dbReference>
<accession>A0A517D465</accession>
<dbReference type="InterPro" id="IPR004107">
    <property type="entry name" value="Integrase_SAM-like_N"/>
</dbReference>
<dbReference type="PANTHER" id="PTHR30349:SF64">
    <property type="entry name" value="PROPHAGE INTEGRASE INTD-RELATED"/>
    <property type="match status" value="1"/>
</dbReference>
<dbReference type="InterPro" id="IPR010998">
    <property type="entry name" value="Integrase_recombinase_N"/>
</dbReference>
<dbReference type="InterPro" id="IPR013762">
    <property type="entry name" value="Integrase-like_cat_sf"/>
</dbReference>